<dbReference type="InterPro" id="IPR008984">
    <property type="entry name" value="SMAD_FHA_dom_sf"/>
</dbReference>
<evidence type="ECO:0000313" key="2">
    <source>
        <dbReference type="EMBL" id="KAJ3747790.1"/>
    </source>
</evidence>
<proteinExistence type="predicted"/>
<name>A0A9W8U0R1_9AGAR</name>
<dbReference type="SUPFAM" id="SSF49879">
    <property type="entry name" value="SMAD/FHA domain"/>
    <property type="match status" value="1"/>
</dbReference>
<organism evidence="2 4">
    <name type="scientific">Lentinula detonsa</name>
    <dbReference type="NCBI Taxonomy" id="2804962"/>
    <lineage>
        <taxon>Eukaryota</taxon>
        <taxon>Fungi</taxon>
        <taxon>Dikarya</taxon>
        <taxon>Basidiomycota</taxon>
        <taxon>Agaricomycotina</taxon>
        <taxon>Agaricomycetes</taxon>
        <taxon>Agaricomycetidae</taxon>
        <taxon>Agaricales</taxon>
        <taxon>Marasmiineae</taxon>
        <taxon>Omphalotaceae</taxon>
        <taxon>Lentinula</taxon>
    </lineage>
</organism>
<reference evidence="2 4" key="3">
    <citation type="journal article" date="2023" name="Proc. Natl. Acad. Sci. U.S.A.">
        <title>A global phylogenomic analysis of the shiitake genus Lentinula.</title>
        <authorList>
            <person name="Sierra-Patev S."/>
            <person name="Min B."/>
            <person name="Naranjo-Ortiz M."/>
            <person name="Looney B."/>
            <person name="Konkel Z."/>
            <person name="Slot J.C."/>
            <person name="Sakamoto Y."/>
            <person name="Steenwyk J.L."/>
            <person name="Rokas A."/>
            <person name="Carro J."/>
            <person name="Camarero S."/>
            <person name="Ferreira P."/>
            <person name="Molpeceres G."/>
            <person name="Ruiz-Duenas F.J."/>
            <person name="Serrano A."/>
            <person name="Henrissat B."/>
            <person name="Drula E."/>
            <person name="Hughes K.W."/>
            <person name="Mata J.L."/>
            <person name="Ishikawa N.K."/>
            <person name="Vargas-Isla R."/>
            <person name="Ushijima S."/>
            <person name="Smith C.A."/>
            <person name="Donoghue J."/>
            <person name="Ahrendt S."/>
            <person name="Andreopoulos W."/>
            <person name="He G."/>
            <person name="LaButti K."/>
            <person name="Lipzen A."/>
            <person name="Ng V."/>
            <person name="Riley R."/>
            <person name="Sandor L."/>
            <person name="Barry K."/>
            <person name="Martinez A.T."/>
            <person name="Xiao Y."/>
            <person name="Gibbons J.G."/>
            <person name="Terashima K."/>
            <person name="Grigoriev I.V."/>
            <person name="Hibbett D."/>
        </authorList>
    </citation>
    <scope>NUCLEOTIDE SEQUENCE [LARGE SCALE GENOMIC DNA]</scope>
    <source>
        <strain evidence="2 4">TFB7810</strain>
    </source>
</reference>
<dbReference type="EMBL" id="JANVFU010000003">
    <property type="protein sequence ID" value="KAJ3747790.1"/>
    <property type="molecule type" value="Genomic_DNA"/>
</dbReference>
<reference evidence="2" key="2">
    <citation type="submission" date="2022-08" db="EMBL/GenBank/DDBJ databases">
        <authorList>
            <consortium name="DOE Joint Genome Institute"/>
            <person name="Min B."/>
            <person name="Sierra-Patev S."/>
            <person name="Naranjo-Ortiz M."/>
            <person name="Looney B."/>
            <person name="Konkel Z."/>
            <person name="Slot J.C."/>
            <person name="Sakamoto Y."/>
            <person name="Steenwyk J.L."/>
            <person name="Rokas A."/>
            <person name="Carro J."/>
            <person name="Camarero S."/>
            <person name="Ferreira P."/>
            <person name="Molpeceres G."/>
            <person name="Ruiz-duenas F.J."/>
            <person name="Serrano A."/>
            <person name="Henrissat B."/>
            <person name="Drula E."/>
            <person name="Hughes K.W."/>
            <person name="Mata J.L."/>
            <person name="Ishikawa N.K."/>
            <person name="Vargas-Isla R."/>
            <person name="Ushijima S."/>
            <person name="Smith C.A."/>
            <person name="Ahrendt S."/>
            <person name="Andreopoulos W."/>
            <person name="He G."/>
            <person name="LaButti K."/>
            <person name="Lipzen A."/>
            <person name="Ng V."/>
            <person name="Riley R."/>
            <person name="Sandor L."/>
            <person name="Barry K."/>
            <person name="Martinez A.T."/>
            <person name="Xiao Y."/>
            <person name="Gibbons J.G."/>
            <person name="Terashima K."/>
            <person name="Hibbett D.S."/>
            <person name="Grigoriev I.V."/>
        </authorList>
    </citation>
    <scope>NUCLEOTIDE SEQUENCE</scope>
    <source>
        <strain evidence="2">TFB7810</strain>
    </source>
</reference>
<dbReference type="Gene3D" id="2.60.200.20">
    <property type="match status" value="1"/>
</dbReference>
<sequence>MNIPVPPILALKAKSESFPFASKYIPLPSNISVILGSQTKDTISGQTSTNRSATSTNGWFAPLIPVDGRAPVSPISLSPDHAQIWSSDSTIFIRDLGSVFGTYVNGTRITGEVALKDNDTLTLGAVVERNTNTPAYVADEQLLPVVANVTCVGVPSRPRRRA</sequence>
<evidence type="ECO:0000259" key="1">
    <source>
        <dbReference type="PROSITE" id="PS50006"/>
    </source>
</evidence>
<dbReference type="SMART" id="SM00240">
    <property type="entry name" value="FHA"/>
    <property type="match status" value="1"/>
</dbReference>
<dbReference type="AlphaFoldDB" id="A0A9W8U0R1"/>
<accession>A0A9W8U0R1</accession>
<comment type="caution">
    <text evidence="2">The sequence shown here is derived from an EMBL/GenBank/DDBJ whole genome shotgun (WGS) entry which is preliminary data.</text>
</comment>
<dbReference type="EMBL" id="MU801929">
    <property type="protein sequence ID" value="KAJ3987095.1"/>
    <property type="molecule type" value="Genomic_DNA"/>
</dbReference>
<evidence type="ECO:0000313" key="4">
    <source>
        <dbReference type="Proteomes" id="UP001142393"/>
    </source>
</evidence>
<dbReference type="Pfam" id="PF00498">
    <property type="entry name" value="FHA"/>
    <property type="match status" value="1"/>
</dbReference>
<gene>
    <name evidence="2" type="ORF">DFH05DRAFT_1458068</name>
    <name evidence="3" type="ORF">F5890DRAFT_1500186</name>
</gene>
<dbReference type="Proteomes" id="UP001142393">
    <property type="component" value="Unassembled WGS sequence"/>
</dbReference>
<evidence type="ECO:0000313" key="3">
    <source>
        <dbReference type="EMBL" id="KAJ3987095.1"/>
    </source>
</evidence>
<protein>
    <recommendedName>
        <fullName evidence="1">FHA domain-containing protein</fullName>
    </recommendedName>
</protein>
<keyword evidence="4" id="KW-1185">Reference proteome</keyword>
<feature type="domain" description="FHA" evidence="1">
    <location>
        <begin position="47"/>
        <end position="109"/>
    </location>
</feature>
<dbReference type="InterPro" id="IPR000253">
    <property type="entry name" value="FHA_dom"/>
</dbReference>
<dbReference type="PROSITE" id="PS50006">
    <property type="entry name" value="FHA_DOMAIN"/>
    <property type="match status" value="1"/>
</dbReference>
<dbReference type="Proteomes" id="UP001163850">
    <property type="component" value="Unassembled WGS sequence"/>
</dbReference>
<accession>A0AA38Q5P8</accession>
<dbReference type="CDD" id="cd00060">
    <property type="entry name" value="FHA"/>
    <property type="match status" value="1"/>
</dbReference>
<reference evidence="3" key="1">
    <citation type="submission" date="2022-08" db="EMBL/GenBank/DDBJ databases">
        <authorList>
            <consortium name="DOE Joint Genome Institute"/>
            <person name="Min B."/>
            <person name="Riley R."/>
            <person name="Sierra-Patev S."/>
            <person name="Naranjo-Ortiz M."/>
            <person name="Looney B."/>
            <person name="Konkel Z."/>
            <person name="Slot J.C."/>
            <person name="Sakamoto Y."/>
            <person name="Steenwyk J.L."/>
            <person name="Rokas A."/>
            <person name="Carro J."/>
            <person name="Camarero S."/>
            <person name="Ferreira P."/>
            <person name="Molpeceres G."/>
            <person name="Ruiz-Duenas F.J."/>
            <person name="Serrano A."/>
            <person name="Henrissat B."/>
            <person name="Drula E."/>
            <person name="Hughes K.W."/>
            <person name="Mata J.L."/>
            <person name="Ishikawa N.K."/>
            <person name="Vargas-Isla R."/>
            <person name="Ushijima S."/>
            <person name="Smith C.A."/>
            <person name="Ahrendt S."/>
            <person name="Andreopoulos W."/>
            <person name="He G."/>
            <person name="Labutti K."/>
            <person name="Lipzen A."/>
            <person name="Ng V."/>
            <person name="Sandor L."/>
            <person name="Barry K."/>
            <person name="Martinez A.T."/>
            <person name="Xiao Y."/>
            <person name="Gibbons J.G."/>
            <person name="Terashima K."/>
            <person name="Hibbett D.S."/>
            <person name="Grigoriev I.V."/>
        </authorList>
    </citation>
    <scope>NUCLEOTIDE SEQUENCE</scope>
    <source>
        <strain evidence="3">TFB7829</strain>
    </source>
</reference>